<dbReference type="NCBIfam" id="TIGR00594">
    <property type="entry name" value="polc"/>
    <property type="match status" value="1"/>
</dbReference>
<dbReference type="InterPro" id="IPR016195">
    <property type="entry name" value="Pol/histidinol_Pase-like"/>
</dbReference>
<evidence type="ECO:0000256" key="8">
    <source>
        <dbReference type="ARBA" id="ARBA00022679"/>
    </source>
</evidence>
<dbReference type="GO" id="GO:0005737">
    <property type="term" value="C:cytoplasm"/>
    <property type="evidence" value="ECO:0007669"/>
    <property type="project" value="UniProtKB-SubCell"/>
</dbReference>
<evidence type="ECO:0000313" key="18">
    <source>
        <dbReference type="Proteomes" id="UP000283000"/>
    </source>
</evidence>
<dbReference type="Gene3D" id="3.20.20.140">
    <property type="entry name" value="Metal-dependent hydrolases"/>
    <property type="match status" value="1"/>
</dbReference>
<dbReference type="SMART" id="SM00481">
    <property type="entry name" value="POLIIIAc"/>
    <property type="match status" value="1"/>
</dbReference>
<evidence type="ECO:0000256" key="7">
    <source>
        <dbReference type="ARBA" id="ARBA00022490"/>
    </source>
</evidence>
<feature type="region of interest" description="Disordered" evidence="15">
    <location>
        <begin position="1"/>
        <end position="29"/>
    </location>
</feature>
<evidence type="ECO:0000256" key="11">
    <source>
        <dbReference type="ARBA" id="ARBA00022763"/>
    </source>
</evidence>
<dbReference type="SUPFAM" id="SSF89550">
    <property type="entry name" value="PHP domain-like"/>
    <property type="match status" value="1"/>
</dbReference>
<comment type="catalytic activity">
    <reaction evidence="14">
        <text>DNA(n) + a 2'-deoxyribonucleoside 5'-triphosphate = DNA(n+1) + diphosphate</text>
        <dbReference type="Rhea" id="RHEA:22508"/>
        <dbReference type="Rhea" id="RHEA-COMP:17339"/>
        <dbReference type="Rhea" id="RHEA-COMP:17340"/>
        <dbReference type="ChEBI" id="CHEBI:33019"/>
        <dbReference type="ChEBI" id="CHEBI:61560"/>
        <dbReference type="ChEBI" id="CHEBI:173112"/>
        <dbReference type="EC" id="2.7.7.7"/>
    </reaction>
</comment>
<dbReference type="InterPro" id="IPR029460">
    <property type="entry name" value="DNAPol_HHH"/>
</dbReference>
<dbReference type="GO" id="GO:0003887">
    <property type="term" value="F:DNA-directed DNA polymerase activity"/>
    <property type="evidence" value="ECO:0007669"/>
    <property type="project" value="UniProtKB-KW"/>
</dbReference>
<proteinExistence type="inferred from homology"/>
<reference evidence="17 18" key="2">
    <citation type="submission" date="2019-01" db="EMBL/GenBank/DDBJ databases">
        <title>Comparative genomic analysis of Brevibacterium aurantiacum sheds light on its evolution and its adaptation to smear-ripened cheeses.</title>
        <authorList>
            <person name="Moineau S."/>
        </authorList>
    </citation>
    <scope>NUCLEOTIDE SEQUENCE [LARGE SCALE GENOMIC DNA]</scope>
    <source>
        <strain evidence="17 18">SMQ-1417</strain>
    </source>
</reference>
<evidence type="ECO:0000256" key="6">
    <source>
        <dbReference type="ARBA" id="ARBA00019114"/>
    </source>
</evidence>
<reference evidence="17 18" key="1">
    <citation type="submission" date="2017-12" db="EMBL/GenBank/DDBJ databases">
        <authorList>
            <person name="Levesque S."/>
        </authorList>
    </citation>
    <scope>NUCLEOTIDE SEQUENCE [LARGE SCALE GENOMIC DNA]</scope>
    <source>
        <strain evidence="17 18">SMQ-1417</strain>
    </source>
</reference>
<dbReference type="GO" id="GO:0003676">
    <property type="term" value="F:nucleic acid binding"/>
    <property type="evidence" value="ECO:0007669"/>
    <property type="project" value="InterPro"/>
</dbReference>
<dbReference type="InterPro" id="IPR004805">
    <property type="entry name" value="DnaE2/DnaE/PolC"/>
</dbReference>
<dbReference type="InterPro" id="IPR040982">
    <property type="entry name" value="DNA_pol3_finger"/>
</dbReference>
<dbReference type="InterPro" id="IPR004013">
    <property type="entry name" value="PHP_dom"/>
</dbReference>
<dbReference type="EMBL" id="CP025330">
    <property type="protein sequence ID" value="AZT94260.1"/>
    <property type="molecule type" value="Genomic_DNA"/>
</dbReference>
<dbReference type="PANTHER" id="PTHR32294:SF4">
    <property type="entry name" value="ERROR-PRONE DNA POLYMERASE"/>
    <property type="match status" value="1"/>
</dbReference>
<dbReference type="CDD" id="cd04485">
    <property type="entry name" value="DnaE_OBF"/>
    <property type="match status" value="1"/>
</dbReference>
<evidence type="ECO:0000256" key="3">
    <source>
        <dbReference type="ARBA" id="ARBA00009496"/>
    </source>
</evidence>
<dbReference type="InterPro" id="IPR011708">
    <property type="entry name" value="DNA_pol3_alpha_NTPase_dom"/>
</dbReference>
<evidence type="ECO:0000256" key="2">
    <source>
        <dbReference type="ARBA" id="ARBA00007391"/>
    </source>
</evidence>
<comment type="similarity">
    <text evidence="3">Belongs to the DNA polymerase type-C family. DnaE subfamily.</text>
</comment>
<dbReference type="Gene3D" id="1.10.150.870">
    <property type="match status" value="1"/>
</dbReference>
<evidence type="ECO:0000259" key="16">
    <source>
        <dbReference type="SMART" id="SM00481"/>
    </source>
</evidence>
<evidence type="ECO:0000256" key="14">
    <source>
        <dbReference type="ARBA" id="ARBA00049244"/>
    </source>
</evidence>
<accession>A0A3Q9NSU1</accession>
<comment type="subcellular location">
    <subcellularLocation>
        <location evidence="1">Cytoplasm</location>
    </subcellularLocation>
</comment>
<keyword evidence="7" id="KW-0963">Cytoplasm</keyword>
<dbReference type="Pfam" id="PF02811">
    <property type="entry name" value="PHP"/>
    <property type="match status" value="1"/>
</dbReference>
<dbReference type="Gene3D" id="1.10.10.1600">
    <property type="entry name" value="Bacterial DNA polymerase III alpha subunit, thumb domain"/>
    <property type="match status" value="1"/>
</dbReference>
<dbReference type="Pfam" id="PF14579">
    <property type="entry name" value="HHH_6"/>
    <property type="match status" value="1"/>
</dbReference>
<dbReference type="Proteomes" id="UP000283000">
    <property type="component" value="Chromosome"/>
</dbReference>
<dbReference type="EC" id="2.7.7.7" evidence="4"/>
<evidence type="ECO:0000256" key="4">
    <source>
        <dbReference type="ARBA" id="ARBA00012417"/>
    </source>
</evidence>
<comment type="similarity">
    <text evidence="2">Belongs to the DNA polymerase type-C family. DnaE2 subfamily.</text>
</comment>
<evidence type="ECO:0000256" key="9">
    <source>
        <dbReference type="ARBA" id="ARBA00022695"/>
    </source>
</evidence>
<evidence type="ECO:0000256" key="13">
    <source>
        <dbReference type="ARBA" id="ARBA00023204"/>
    </source>
</evidence>
<dbReference type="InterPro" id="IPR041931">
    <property type="entry name" value="DNA_pol3_alpha_thumb_dom"/>
</dbReference>
<evidence type="ECO:0000256" key="5">
    <source>
        <dbReference type="ARBA" id="ARBA00017273"/>
    </source>
</evidence>
<dbReference type="GO" id="GO:0008408">
    <property type="term" value="F:3'-5' exonuclease activity"/>
    <property type="evidence" value="ECO:0007669"/>
    <property type="project" value="InterPro"/>
</dbReference>
<dbReference type="Pfam" id="PF17657">
    <property type="entry name" value="DNA_pol3_finger"/>
    <property type="match status" value="1"/>
</dbReference>
<keyword evidence="10" id="KW-0235">DNA replication</keyword>
<dbReference type="Pfam" id="PF01336">
    <property type="entry name" value="tRNA_anti-codon"/>
    <property type="match status" value="1"/>
</dbReference>
<evidence type="ECO:0000256" key="15">
    <source>
        <dbReference type="SAM" id="MobiDB-lite"/>
    </source>
</evidence>
<sequence length="1150" mass="126330">MTVRCSSSTSRLVQGRNGRSGSSPTRASVPSFTHLHVASAFTAHHGTAHPETLVAAAVVAGADAAAITDHDGIFGAIRHVRACLAAGIDPIVGANLQTRDDNGQLSTVTVLAHGHNHGAGWAGLVRLISAAHSPRRRQHTLHGTAHRSAWITPDQAPAFLSGETGPVATVLLGPGSDVGRAVLNGDRPRARALLEAWERRLPGGIAVEIVCHHTRPGTAASLQQAADMLQLARVQGVPVVLTNVVRFLRPDDAITGDVLDSAAFLLPLGAFEPHSAQAWLKPASVMHDLAYRICDYAGLRRDDAIDLLAHTERVADWCRLGPETDLRWRHPKVPELEAIGLAGADPVRVLRQRCEAAITDRYPHAYGTGLRRVRDRLSDELATIGGFGFESYFLTVADVVDLIRDMGVRVQARGSGAGSLVNHLLRISAVDPIEHSLLSERFLGNARSTLPDIDIDVESARRHDIYRAVFDRYGHHRVTLLSMQSTYRARGAVRDAGAALGLDLAQIDRIAKNIWRFNPADFRQALETKPELRDVAAQVKTDAQLDLLVDLTARLDRLPRHISMHPCGVILGDSDLLSLTATQPSGMGLPMSQFDKDDIDDAGLLKLDILGVRMQSSIAHTLTEIARVNGATAAVEGRLPVDAPYVAADGRVDLEQIPHDDEPTFELIRSTHTLGCFQIESPGQRELLGKMQPDQYEDLVADISLFRPGPIQANMVAPFINAKLGYAPIIYLHPRFRPFLAETYGVLIYHEQLMRVLADCMDISLAEADEIRRALATDSAAIEARFRARTAGRVDERGRRLFRDREIDRIWTNVAAFGSFGFCKAHGASFALPTYQSAWLKQHYPVEFLTGILEHDPGMYPRRLLVAEARRLGITLLPIDINASSDQYRVEQVSPGIKAIRFSFRDISGITDVELTRILDGQPYTSITDLYERARPSRPLMMRLARIGAFDSLTRDEHGQAHRGGIIAYVRQLTARTHKKAVMPQPNQVPLFGDEVLVDAAVPDPSAEERIATDLEVLSTEVDGHVMDLYRPMLEGLGLTHASELLGLRSGTEVLVAGVRVATQTPPMRSGRRTVFISLDDGTGCIDVTFFQEAQQEAASGLFTARMMTIRGRTRRTGERGISIQAEEAFDLMKLWRDWNQSRSRPEMQE</sequence>
<protein>
    <recommendedName>
        <fullName evidence="6">DNA polymerase III subunit alpha</fullName>
        <ecNumber evidence="4">2.7.7.7</ecNumber>
    </recommendedName>
    <alternativeName>
        <fullName evidence="5">Error-prone DNA polymerase</fullName>
    </alternativeName>
</protein>
<keyword evidence="9" id="KW-0548">Nucleotidyltransferase</keyword>
<evidence type="ECO:0000313" key="17">
    <source>
        <dbReference type="EMBL" id="AZT94260.1"/>
    </source>
</evidence>
<dbReference type="InterPro" id="IPR004365">
    <property type="entry name" value="NA-bd_OB_tRNA"/>
</dbReference>
<evidence type="ECO:0000256" key="12">
    <source>
        <dbReference type="ARBA" id="ARBA00022932"/>
    </source>
</evidence>
<dbReference type="GO" id="GO:0006260">
    <property type="term" value="P:DNA replication"/>
    <property type="evidence" value="ECO:0007669"/>
    <property type="project" value="UniProtKB-KW"/>
</dbReference>
<gene>
    <name evidence="17" type="ORF">CXR23_14790</name>
</gene>
<keyword evidence="8" id="KW-0808">Transferase</keyword>
<dbReference type="GO" id="GO:0006281">
    <property type="term" value="P:DNA repair"/>
    <property type="evidence" value="ECO:0007669"/>
    <property type="project" value="UniProtKB-KW"/>
</dbReference>
<dbReference type="InterPro" id="IPR003141">
    <property type="entry name" value="Pol/His_phosphatase_N"/>
</dbReference>
<evidence type="ECO:0000256" key="10">
    <source>
        <dbReference type="ARBA" id="ARBA00022705"/>
    </source>
</evidence>
<keyword evidence="11" id="KW-0227">DNA damage</keyword>
<keyword evidence="12" id="KW-0239">DNA-directed DNA polymerase</keyword>
<dbReference type="AlphaFoldDB" id="A0A3Q9NSU1"/>
<name>A0A3Q9NSU1_BREAU</name>
<evidence type="ECO:0000256" key="1">
    <source>
        <dbReference type="ARBA" id="ARBA00004496"/>
    </source>
</evidence>
<dbReference type="PANTHER" id="PTHR32294">
    <property type="entry name" value="DNA POLYMERASE III SUBUNIT ALPHA"/>
    <property type="match status" value="1"/>
</dbReference>
<keyword evidence="13" id="KW-0234">DNA repair</keyword>
<feature type="domain" description="Polymerase/histidinol phosphatase N-terminal" evidence="16">
    <location>
        <begin position="33"/>
        <end position="100"/>
    </location>
</feature>
<organism evidence="17 18">
    <name type="scientific">Brevibacterium aurantiacum</name>
    <dbReference type="NCBI Taxonomy" id="273384"/>
    <lineage>
        <taxon>Bacteria</taxon>
        <taxon>Bacillati</taxon>
        <taxon>Actinomycetota</taxon>
        <taxon>Actinomycetes</taxon>
        <taxon>Micrococcales</taxon>
        <taxon>Brevibacteriaceae</taxon>
        <taxon>Brevibacterium</taxon>
    </lineage>
</organism>
<dbReference type="Pfam" id="PF07733">
    <property type="entry name" value="DNA_pol3_alpha"/>
    <property type="match status" value="1"/>
</dbReference>